<dbReference type="AlphaFoldDB" id="M2LDH0"/>
<keyword evidence="2" id="KW-1185">Reference proteome</keyword>
<proteinExistence type="predicted"/>
<dbReference type="KEGG" id="bcom:BAUCODRAFT_313167"/>
<sequence length="127" mass="13954">MAAPTAIGMWHVLATYVALFDGLTFGIIPPPIPDSITELSQYLYIASFTSSKILYTSSSLTRSEWSFFADPVRTVAGLAAARSEPRRSNSSSDRFPVCRICLASRRSGLPVKRINPNGWKNCTPRAQ</sequence>
<dbReference type="HOGENOM" id="CLU_1970136_0_0_1"/>
<dbReference type="GeneID" id="19111446"/>
<name>M2LDH0_BAUPA</name>
<dbReference type="RefSeq" id="XP_007681331.1">
    <property type="nucleotide sequence ID" value="XM_007683141.1"/>
</dbReference>
<accession>M2LDH0</accession>
<protein>
    <submittedName>
        <fullName evidence="1">Uncharacterized protein</fullName>
    </submittedName>
</protein>
<evidence type="ECO:0000313" key="1">
    <source>
        <dbReference type="EMBL" id="EMC92007.1"/>
    </source>
</evidence>
<dbReference type="Proteomes" id="UP000011761">
    <property type="component" value="Unassembled WGS sequence"/>
</dbReference>
<evidence type="ECO:0000313" key="2">
    <source>
        <dbReference type="Proteomes" id="UP000011761"/>
    </source>
</evidence>
<gene>
    <name evidence="1" type="ORF">BAUCODRAFT_313167</name>
</gene>
<organism evidence="1 2">
    <name type="scientific">Baudoinia panamericana (strain UAMH 10762)</name>
    <name type="common">Angels' share fungus</name>
    <name type="synonym">Baudoinia compniacensis (strain UAMH 10762)</name>
    <dbReference type="NCBI Taxonomy" id="717646"/>
    <lineage>
        <taxon>Eukaryota</taxon>
        <taxon>Fungi</taxon>
        <taxon>Dikarya</taxon>
        <taxon>Ascomycota</taxon>
        <taxon>Pezizomycotina</taxon>
        <taxon>Dothideomycetes</taxon>
        <taxon>Dothideomycetidae</taxon>
        <taxon>Mycosphaerellales</taxon>
        <taxon>Teratosphaeriaceae</taxon>
        <taxon>Baudoinia</taxon>
    </lineage>
</organism>
<reference evidence="1 2" key="1">
    <citation type="journal article" date="2012" name="PLoS Pathog.">
        <title>Diverse lifestyles and strategies of plant pathogenesis encoded in the genomes of eighteen Dothideomycetes fungi.</title>
        <authorList>
            <person name="Ohm R.A."/>
            <person name="Feau N."/>
            <person name="Henrissat B."/>
            <person name="Schoch C.L."/>
            <person name="Horwitz B.A."/>
            <person name="Barry K.W."/>
            <person name="Condon B.J."/>
            <person name="Copeland A.C."/>
            <person name="Dhillon B."/>
            <person name="Glaser F."/>
            <person name="Hesse C.N."/>
            <person name="Kosti I."/>
            <person name="LaButti K."/>
            <person name="Lindquist E.A."/>
            <person name="Lucas S."/>
            <person name="Salamov A.A."/>
            <person name="Bradshaw R.E."/>
            <person name="Ciuffetti L."/>
            <person name="Hamelin R.C."/>
            <person name="Kema G.H.J."/>
            <person name="Lawrence C."/>
            <person name="Scott J.A."/>
            <person name="Spatafora J.W."/>
            <person name="Turgeon B.G."/>
            <person name="de Wit P.J.G.M."/>
            <person name="Zhong S."/>
            <person name="Goodwin S.B."/>
            <person name="Grigoriev I.V."/>
        </authorList>
    </citation>
    <scope>NUCLEOTIDE SEQUENCE [LARGE SCALE GENOMIC DNA]</scope>
    <source>
        <strain evidence="1 2">UAMH 10762</strain>
    </source>
</reference>
<dbReference type="EMBL" id="KB445563">
    <property type="protein sequence ID" value="EMC92007.1"/>
    <property type="molecule type" value="Genomic_DNA"/>
</dbReference>